<organism evidence="3 4">
    <name type="scientific">Demequina mangrovi</name>
    <dbReference type="NCBI Taxonomy" id="1043493"/>
    <lineage>
        <taxon>Bacteria</taxon>
        <taxon>Bacillati</taxon>
        <taxon>Actinomycetota</taxon>
        <taxon>Actinomycetes</taxon>
        <taxon>Micrococcales</taxon>
        <taxon>Demequinaceae</taxon>
        <taxon>Demequina</taxon>
    </lineage>
</organism>
<name>A0A1H6WWN2_9MICO</name>
<keyword evidence="3" id="KW-0969">Cilium</keyword>
<evidence type="ECO:0000313" key="3">
    <source>
        <dbReference type="EMBL" id="SEJ21248.1"/>
    </source>
</evidence>
<sequence>MRDAGRPVVARLRAPGWRDPRLVVGVLLIAIAVTGVVAVLRAADDTVPVYAAAEPLAPGAVLDESSVAVAHVRVGEGYLEAVDDAPWGAVLTRTVGEGELIPASAVESPEAYDARRVAVLATVPVASDVTVGAAVDVWATPAEGGASARVAASLPVAEVERDDDAFGLSGTTVYLAVPQDEVGALLDALATAAAVAVVGAG</sequence>
<dbReference type="Pfam" id="PF08666">
    <property type="entry name" value="SAF"/>
    <property type="match status" value="1"/>
</dbReference>
<dbReference type="SMART" id="SM00858">
    <property type="entry name" value="SAF"/>
    <property type="match status" value="1"/>
</dbReference>
<keyword evidence="3" id="KW-0966">Cell projection</keyword>
<keyword evidence="1" id="KW-0812">Transmembrane</keyword>
<keyword evidence="3" id="KW-0282">Flagellum</keyword>
<dbReference type="EMBL" id="FNZI01000002">
    <property type="protein sequence ID" value="SEJ21248.1"/>
    <property type="molecule type" value="Genomic_DNA"/>
</dbReference>
<proteinExistence type="predicted"/>
<dbReference type="eggNOG" id="COG1261">
    <property type="taxonomic scope" value="Bacteria"/>
</dbReference>
<dbReference type="RefSeq" id="WP_042215669.1">
    <property type="nucleotide sequence ID" value="NZ_BBLU01000013.1"/>
</dbReference>
<evidence type="ECO:0000313" key="4">
    <source>
        <dbReference type="Proteomes" id="UP000183315"/>
    </source>
</evidence>
<feature type="domain" description="SAF" evidence="2">
    <location>
        <begin position="47"/>
        <end position="107"/>
    </location>
</feature>
<evidence type="ECO:0000256" key="1">
    <source>
        <dbReference type="SAM" id="Phobius"/>
    </source>
</evidence>
<feature type="transmembrane region" description="Helical" evidence="1">
    <location>
        <begin position="21"/>
        <end position="40"/>
    </location>
</feature>
<dbReference type="STRING" id="1043493.SAMN05421637_1172"/>
<dbReference type="InterPro" id="IPR013974">
    <property type="entry name" value="SAF"/>
</dbReference>
<protein>
    <submittedName>
        <fullName evidence="3">Chaperone for flagella basal body P-ring formation</fullName>
    </submittedName>
</protein>
<keyword evidence="1" id="KW-1133">Transmembrane helix</keyword>
<keyword evidence="4" id="KW-1185">Reference proteome</keyword>
<evidence type="ECO:0000259" key="2">
    <source>
        <dbReference type="SMART" id="SM00858"/>
    </source>
</evidence>
<dbReference type="AlphaFoldDB" id="A0A1H6WWN2"/>
<keyword evidence="1" id="KW-0472">Membrane</keyword>
<reference evidence="4" key="1">
    <citation type="submission" date="2016-10" db="EMBL/GenBank/DDBJ databases">
        <authorList>
            <person name="Varghese N."/>
        </authorList>
    </citation>
    <scope>NUCLEOTIDE SEQUENCE [LARGE SCALE GENOMIC DNA]</scope>
    <source>
        <strain evidence="4">DSM 24868</strain>
    </source>
</reference>
<dbReference type="Proteomes" id="UP000183315">
    <property type="component" value="Unassembled WGS sequence"/>
</dbReference>
<gene>
    <name evidence="3" type="ORF">SAMN05421637_1172</name>
</gene>
<accession>A0A1H6WWN2</accession>